<evidence type="ECO:0000313" key="3">
    <source>
        <dbReference type="Proteomes" id="UP000284451"/>
    </source>
</evidence>
<protein>
    <submittedName>
        <fullName evidence="2">Uncharacterized protein</fullName>
    </submittedName>
</protein>
<reference evidence="2 3" key="1">
    <citation type="submission" date="2019-01" db="EMBL/GenBank/DDBJ databases">
        <title>Sinorhodobacter populi sp. nov. isolated from the symptomatic bark tissue of Populus euramericana canker.</title>
        <authorList>
            <person name="Xu G."/>
        </authorList>
    </citation>
    <scope>NUCLEOTIDE SEQUENCE [LARGE SCALE GENOMIC DNA]</scope>
    <source>
        <strain evidence="2 3">07D10-4-3</strain>
    </source>
</reference>
<dbReference type="RefSeq" id="WP_128232711.1">
    <property type="nucleotide sequence ID" value="NZ_SAUY01000015.1"/>
</dbReference>
<dbReference type="AlphaFoldDB" id="A0A443KCP6"/>
<organism evidence="2 3">
    <name type="scientific">Paenirhodobacter populi</name>
    <dbReference type="NCBI Taxonomy" id="2306993"/>
    <lineage>
        <taxon>Bacteria</taxon>
        <taxon>Pseudomonadati</taxon>
        <taxon>Pseudomonadota</taxon>
        <taxon>Alphaproteobacteria</taxon>
        <taxon>Rhodobacterales</taxon>
        <taxon>Rhodobacter group</taxon>
        <taxon>Paenirhodobacter</taxon>
    </lineage>
</organism>
<dbReference type="Proteomes" id="UP000284451">
    <property type="component" value="Unassembled WGS sequence"/>
</dbReference>
<evidence type="ECO:0000256" key="1">
    <source>
        <dbReference type="SAM" id="MobiDB-lite"/>
    </source>
</evidence>
<accession>A0A443KCP6</accession>
<comment type="caution">
    <text evidence="2">The sequence shown here is derived from an EMBL/GenBank/DDBJ whole genome shotgun (WGS) entry which is preliminary data.</text>
</comment>
<sequence>MPDESNRGRGYVGHNGAPMHRIEKVYFRKEDVSKFYKGMDGFSIRNNEIFVRFPYHEELKDYLKNVVKGRWDGKLKCWRVAFARHEKLKVVAQRIADLNEVDWIDSLNSDDRSIEGDVRIFVNAAHIDEYVEGSEQVHKGNTYIVTHVGRAREDGGNINHSVFLMPLARYEAQQQGRGEVSDAGGQPDDDYPDHQEGPPPREEDDR</sequence>
<reference evidence="2 3" key="2">
    <citation type="submission" date="2019-01" db="EMBL/GenBank/DDBJ databases">
        <authorList>
            <person name="Li Y."/>
        </authorList>
    </citation>
    <scope>NUCLEOTIDE SEQUENCE [LARGE SCALE GENOMIC DNA]</scope>
    <source>
        <strain evidence="2 3">07D10-4-3</strain>
    </source>
</reference>
<dbReference type="EMBL" id="SAUY01000015">
    <property type="protein sequence ID" value="RWR30505.1"/>
    <property type="molecule type" value="Genomic_DNA"/>
</dbReference>
<evidence type="ECO:0000313" key="2">
    <source>
        <dbReference type="EMBL" id="RWR30505.1"/>
    </source>
</evidence>
<gene>
    <name evidence="2" type="ORF">D2T29_12605</name>
</gene>
<feature type="compositionally biased region" description="Basic and acidic residues" evidence="1">
    <location>
        <begin position="192"/>
        <end position="206"/>
    </location>
</feature>
<proteinExistence type="predicted"/>
<feature type="region of interest" description="Disordered" evidence="1">
    <location>
        <begin position="173"/>
        <end position="206"/>
    </location>
</feature>
<name>A0A443KCP6_9RHOB</name>